<evidence type="ECO:0000259" key="5">
    <source>
        <dbReference type="PROSITE" id="PS51063"/>
    </source>
</evidence>
<dbReference type="PROSITE" id="PS51063">
    <property type="entry name" value="HTH_CRP_2"/>
    <property type="match status" value="1"/>
</dbReference>
<dbReference type="Proteomes" id="UP001595443">
    <property type="component" value="Unassembled WGS sequence"/>
</dbReference>
<feature type="domain" description="Cyclic nucleotide-binding" evidence="4">
    <location>
        <begin position="9"/>
        <end position="129"/>
    </location>
</feature>
<keyword evidence="7" id="KW-1185">Reference proteome</keyword>
<evidence type="ECO:0000256" key="2">
    <source>
        <dbReference type="ARBA" id="ARBA00023125"/>
    </source>
</evidence>
<reference evidence="7" key="1">
    <citation type="journal article" date="2019" name="Int. J. Syst. Evol. Microbiol.">
        <title>The Global Catalogue of Microorganisms (GCM) 10K type strain sequencing project: providing services to taxonomists for standard genome sequencing and annotation.</title>
        <authorList>
            <consortium name="The Broad Institute Genomics Platform"/>
            <consortium name="The Broad Institute Genome Sequencing Center for Infectious Disease"/>
            <person name="Wu L."/>
            <person name="Ma J."/>
        </authorList>
    </citation>
    <scope>NUCLEOTIDE SEQUENCE [LARGE SCALE GENOMIC DNA]</scope>
    <source>
        <strain evidence="7">KCTC 62192</strain>
    </source>
</reference>
<keyword evidence="3" id="KW-0804">Transcription</keyword>
<dbReference type="Gene3D" id="1.10.10.10">
    <property type="entry name" value="Winged helix-like DNA-binding domain superfamily/Winged helix DNA-binding domain"/>
    <property type="match status" value="1"/>
</dbReference>
<proteinExistence type="predicted"/>
<dbReference type="SUPFAM" id="SSF46785">
    <property type="entry name" value="Winged helix' DNA-binding domain"/>
    <property type="match status" value="1"/>
</dbReference>
<evidence type="ECO:0000256" key="1">
    <source>
        <dbReference type="ARBA" id="ARBA00023015"/>
    </source>
</evidence>
<comment type="caution">
    <text evidence="6">The sequence shown here is derived from an EMBL/GenBank/DDBJ whole genome shotgun (WGS) entry which is preliminary data.</text>
</comment>
<dbReference type="EMBL" id="JBHRSK010000004">
    <property type="protein sequence ID" value="MFC2968193.1"/>
    <property type="molecule type" value="Genomic_DNA"/>
</dbReference>
<dbReference type="SMART" id="SM00100">
    <property type="entry name" value="cNMP"/>
    <property type="match status" value="1"/>
</dbReference>
<dbReference type="InterPro" id="IPR012318">
    <property type="entry name" value="HTH_CRP"/>
</dbReference>
<accession>A0ABV7AGV2</accession>
<dbReference type="InterPro" id="IPR014710">
    <property type="entry name" value="RmlC-like_jellyroll"/>
</dbReference>
<dbReference type="Pfam" id="PF13545">
    <property type="entry name" value="HTH_Crp_2"/>
    <property type="match status" value="1"/>
</dbReference>
<evidence type="ECO:0000313" key="6">
    <source>
        <dbReference type="EMBL" id="MFC2968193.1"/>
    </source>
</evidence>
<dbReference type="PANTHER" id="PTHR24567:SF74">
    <property type="entry name" value="HTH-TYPE TRANSCRIPTIONAL REGULATOR ARCR"/>
    <property type="match status" value="1"/>
</dbReference>
<dbReference type="Pfam" id="PF00027">
    <property type="entry name" value="cNMP_binding"/>
    <property type="match status" value="1"/>
</dbReference>
<evidence type="ECO:0000259" key="4">
    <source>
        <dbReference type="PROSITE" id="PS50042"/>
    </source>
</evidence>
<dbReference type="Gene3D" id="2.60.120.10">
    <property type="entry name" value="Jelly Rolls"/>
    <property type="match status" value="1"/>
</dbReference>
<keyword evidence="1" id="KW-0805">Transcription regulation</keyword>
<dbReference type="InterPro" id="IPR018490">
    <property type="entry name" value="cNMP-bd_dom_sf"/>
</dbReference>
<evidence type="ECO:0000256" key="3">
    <source>
        <dbReference type="ARBA" id="ARBA00023163"/>
    </source>
</evidence>
<sequence>MTEIAGFALLAGVPEASLRRFAADLKPLTVAPGQVVIEQGELSREVYFVFSGRLLGLLLSPEGREVAFSDLGPGRYFGEIAALDGQPRSLTISAVTQSRLGRLEAETFRDWMVREPVIGQNLALTLAERNRVLSERIFGLVVHDVDKRVRILLSRLAQARGELRPGGRLKPAPTRDQMATYVGANREAVSRAIARLSAEGIIETGRQSVTFRDIQALLDGL</sequence>
<dbReference type="InterPro" id="IPR036388">
    <property type="entry name" value="WH-like_DNA-bd_sf"/>
</dbReference>
<gene>
    <name evidence="6" type="ORF">ACFOES_08810</name>
</gene>
<protein>
    <submittedName>
        <fullName evidence="6">Crp/Fnr family transcriptional regulator</fullName>
    </submittedName>
</protein>
<keyword evidence="2" id="KW-0238">DNA-binding</keyword>
<name>A0ABV7AGV2_9RHOB</name>
<dbReference type="SUPFAM" id="SSF51206">
    <property type="entry name" value="cAMP-binding domain-like"/>
    <property type="match status" value="1"/>
</dbReference>
<feature type="domain" description="HTH crp-type" evidence="5">
    <location>
        <begin position="143"/>
        <end position="215"/>
    </location>
</feature>
<organism evidence="6 7">
    <name type="scientific">Acidimangrovimonas pyrenivorans</name>
    <dbReference type="NCBI Taxonomy" id="2030798"/>
    <lineage>
        <taxon>Bacteria</taxon>
        <taxon>Pseudomonadati</taxon>
        <taxon>Pseudomonadota</taxon>
        <taxon>Alphaproteobacteria</taxon>
        <taxon>Rhodobacterales</taxon>
        <taxon>Paracoccaceae</taxon>
        <taxon>Acidimangrovimonas</taxon>
    </lineage>
</organism>
<dbReference type="InterPro" id="IPR050397">
    <property type="entry name" value="Env_Response_Regulators"/>
</dbReference>
<dbReference type="InterPro" id="IPR000595">
    <property type="entry name" value="cNMP-bd_dom"/>
</dbReference>
<dbReference type="InterPro" id="IPR036390">
    <property type="entry name" value="WH_DNA-bd_sf"/>
</dbReference>
<dbReference type="PANTHER" id="PTHR24567">
    <property type="entry name" value="CRP FAMILY TRANSCRIPTIONAL REGULATORY PROTEIN"/>
    <property type="match status" value="1"/>
</dbReference>
<evidence type="ECO:0000313" key="7">
    <source>
        <dbReference type="Proteomes" id="UP001595443"/>
    </source>
</evidence>
<dbReference type="RefSeq" id="WP_377832866.1">
    <property type="nucleotide sequence ID" value="NZ_JBHRSK010000004.1"/>
</dbReference>
<dbReference type="PROSITE" id="PS50042">
    <property type="entry name" value="CNMP_BINDING_3"/>
    <property type="match status" value="1"/>
</dbReference>
<dbReference type="CDD" id="cd00038">
    <property type="entry name" value="CAP_ED"/>
    <property type="match status" value="1"/>
</dbReference>